<sequence length="111" mass="11081">MTRLVLLVIGYALMLAGPLLQGLSGSANPNAYIFAPILLAGSIPLVAGRNIQPSARIMAQGILICGAVVLGLWYLGGLAAPMAIAPAAPVGAAIAGALIAAAANLLKFHRA</sequence>
<proteinExistence type="predicted"/>
<dbReference type="OrthoDB" id="7778148at2"/>
<comment type="caution">
    <text evidence="2">The sequence shown here is derived from an EMBL/GenBank/DDBJ whole genome shotgun (WGS) entry which is preliminary data.</text>
</comment>
<dbReference type="AlphaFoldDB" id="A0A844HNS2"/>
<evidence type="ECO:0000313" key="2">
    <source>
        <dbReference type="EMBL" id="MTH59815.1"/>
    </source>
</evidence>
<name>A0A844HNS2_9RHOB</name>
<organism evidence="2 3">
    <name type="scientific">Paracoccus litorisediminis</name>
    <dbReference type="NCBI Taxonomy" id="2006130"/>
    <lineage>
        <taxon>Bacteria</taxon>
        <taxon>Pseudomonadati</taxon>
        <taxon>Pseudomonadota</taxon>
        <taxon>Alphaproteobacteria</taxon>
        <taxon>Rhodobacterales</taxon>
        <taxon>Paracoccaceae</taxon>
        <taxon>Paracoccus</taxon>
    </lineage>
</organism>
<reference evidence="2 3" key="1">
    <citation type="submission" date="2019-11" db="EMBL/GenBank/DDBJ databases">
        <authorList>
            <person name="Dong K."/>
        </authorList>
    </citation>
    <scope>NUCLEOTIDE SEQUENCE [LARGE SCALE GENOMIC DNA]</scope>
    <source>
        <strain evidence="2 3">NBRC 112902</strain>
    </source>
</reference>
<evidence type="ECO:0000313" key="3">
    <source>
        <dbReference type="Proteomes" id="UP000449846"/>
    </source>
</evidence>
<keyword evidence="1" id="KW-1133">Transmembrane helix</keyword>
<dbReference type="EMBL" id="WMIG01000004">
    <property type="protein sequence ID" value="MTH59815.1"/>
    <property type="molecule type" value="Genomic_DNA"/>
</dbReference>
<feature type="transmembrane region" description="Helical" evidence="1">
    <location>
        <begin position="32"/>
        <end position="50"/>
    </location>
</feature>
<accession>A0A844HNS2</accession>
<evidence type="ECO:0000256" key="1">
    <source>
        <dbReference type="SAM" id="Phobius"/>
    </source>
</evidence>
<gene>
    <name evidence="2" type="ORF">GL300_11410</name>
</gene>
<keyword evidence="1" id="KW-0812">Transmembrane</keyword>
<dbReference type="RefSeq" id="WP_155039736.1">
    <property type="nucleotide sequence ID" value="NZ_JBHGCD010000020.1"/>
</dbReference>
<keyword evidence="1" id="KW-0472">Membrane</keyword>
<protein>
    <submittedName>
        <fullName evidence="2">Uncharacterized protein</fullName>
    </submittedName>
</protein>
<dbReference type="Proteomes" id="UP000449846">
    <property type="component" value="Unassembled WGS sequence"/>
</dbReference>
<keyword evidence="3" id="KW-1185">Reference proteome</keyword>
<feature type="transmembrane region" description="Helical" evidence="1">
    <location>
        <begin position="57"/>
        <end position="76"/>
    </location>
</feature>
<feature type="transmembrane region" description="Helical" evidence="1">
    <location>
        <begin position="82"/>
        <end position="106"/>
    </location>
</feature>